<comment type="caution">
    <text evidence="2">The sequence shown here is derived from an EMBL/GenBank/DDBJ whole genome shotgun (WGS) entry which is preliminary data.</text>
</comment>
<dbReference type="SUPFAM" id="SSF53335">
    <property type="entry name" value="S-adenosyl-L-methionine-dependent methyltransferases"/>
    <property type="match status" value="1"/>
</dbReference>
<dbReference type="InterPro" id="IPR013216">
    <property type="entry name" value="Methyltransf_11"/>
</dbReference>
<accession>A0A837HSJ6</accession>
<sequence>MATDKKTIKSYNDYALKWAERMRSGKNIAHKFLEKPAMYKKLPDLKGKSVLCIGCGTGEECEHLKSLGAKRVIGIDISKGLINFAKESYPDLEFQVMDMEKLNFADDSFDFVYSSLTMHYVKDWIKTLRGAYKIMKKGGIFIFSTHHPVKWGAGVNRSKEKDSFLLGYEKYESGESKVFGDYLNTRKIDDIWFNEFKVSYYHRPLSEIIGDILKSGFVISDFVEPKPLKSVLKEKPNFYDIHSKIPLFMIFELKK</sequence>
<dbReference type="PANTHER" id="PTHR43861">
    <property type="entry name" value="TRANS-ACONITATE 2-METHYLTRANSFERASE-RELATED"/>
    <property type="match status" value="1"/>
</dbReference>
<proteinExistence type="predicted"/>
<keyword evidence="2" id="KW-0808">Transferase</keyword>
<evidence type="ECO:0000313" key="3">
    <source>
        <dbReference type="Proteomes" id="UP000033998"/>
    </source>
</evidence>
<dbReference type="GO" id="GO:0032259">
    <property type="term" value="P:methylation"/>
    <property type="evidence" value="ECO:0007669"/>
    <property type="project" value="UniProtKB-KW"/>
</dbReference>
<name>A0A837HSJ6_9BACT</name>
<keyword evidence="2" id="KW-0489">Methyltransferase</keyword>
<dbReference type="PANTHER" id="PTHR43861:SF1">
    <property type="entry name" value="TRANS-ACONITATE 2-METHYLTRANSFERASE"/>
    <property type="match status" value="1"/>
</dbReference>
<gene>
    <name evidence="2" type="ORF">UT27_C0006G0004</name>
</gene>
<dbReference type="Gene3D" id="3.40.50.150">
    <property type="entry name" value="Vaccinia Virus protein VP39"/>
    <property type="match status" value="1"/>
</dbReference>
<evidence type="ECO:0000313" key="2">
    <source>
        <dbReference type="EMBL" id="KKR01692.1"/>
    </source>
</evidence>
<dbReference type="GO" id="GO:0008757">
    <property type="term" value="F:S-adenosylmethionine-dependent methyltransferase activity"/>
    <property type="evidence" value="ECO:0007669"/>
    <property type="project" value="InterPro"/>
</dbReference>
<dbReference type="InterPro" id="IPR029063">
    <property type="entry name" value="SAM-dependent_MTases_sf"/>
</dbReference>
<evidence type="ECO:0000259" key="1">
    <source>
        <dbReference type="Pfam" id="PF08241"/>
    </source>
</evidence>
<dbReference type="EMBL" id="LBWE01000006">
    <property type="protein sequence ID" value="KKR01692.1"/>
    <property type="molecule type" value="Genomic_DNA"/>
</dbReference>
<dbReference type="AlphaFoldDB" id="A0A837HSJ6"/>
<protein>
    <submittedName>
        <fullName evidence="2">Methyltransferase domain protein</fullName>
    </submittedName>
</protein>
<dbReference type="Pfam" id="PF08241">
    <property type="entry name" value="Methyltransf_11"/>
    <property type="match status" value="1"/>
</dbReference>
<dbReference type="Proteomes" id="UP000033998">
    <property type="component" value="Unassembled WGS sequence"/>
</dbReference>
<dbReference type="CDD" id="cd02440">
    <property type="entry name" value="AdoMet_MTases"/>
    <property type="match status" value="1"/>
</dbReference>
<reference evidence="2 3" key="1">
    <citation type="journal article" date="2015" name="Nature">
        <title>rRNA introns, odd ribosomes, and small enigmatic genomes across a large radiation of phyla.</title>
        <authorList>
            <person name="Brown C.T."/>
            <person name="Hug L.A."/>
            <person name="Thomas B.C."/>
            <person name="Sharon I."/>
            <person name="Castelle C.J."/>
            <person name="Singh A."/>
            <person name="Wilkins M.J."/>
            <person name="Williams K.H."/>
            <person name="Banfield J.F."/>
        </authorList>
    </citation>
    <scope>NUCLEOTIDE SEQUENCE [LARGE SCALE GENOMIC DNA]</scope>
</reference>
<organism evidence="2 3">
    <name type="scientific">Candidatus Nomurabacteria bacterium GW2011_GWD2_39_12</name>
    <dbReference type="NCBI Taxonomy" id="1618759"/>
    <lineage>
        <taxon>Bacteria</taxon>
        <taxon>Candidatus Nomuraibacteriota</taxon>
    </lineage>
</organism>
<feature type="domain" description="Methyltransferase type 11" evidence="1">
    <location>
        <begin position="51"/>
        <end position="143"/>
    </location>
</feature>